<reference evidence="4 5" key="1">
    <citation type="submission" date="2017-07" db="EMBL/GenBank/DDBJ databases">
        <title>Draft whole genome sequences of clinical Proprionibacteriaceae strains.</title>
        <authorList>
            <person name="Bernier A.-M."/>
            <person name="Bernard K."/>
            <person name="Domingo M.-C."/>
        </authorList>
    </citation>
    <scope>NUCLEOTIDE SEQUENCE [LARGE SCALE GENOMIC DNA]</scope>
    <source>
        <strain evidence="4 5">NML 030167</strain>
    </source>
</reference>
<feature type="domain" description="PucR C-terminal helix-turn-helix" evidence="2">
    <location>
        <begin position="440"/>
        <end position="498"/>
    </location>
</feature>
<dbReference type="PANTHER" id="PTHR33744:SF1">
    <property type="entry name" value="DNA-BINDING TRANSCRIPTIONAL ACTIVATOR ADER"/>
    <property type="match status" value="1"/>
</dbReference>
<dbReference type="Pfam" id="PF17853">
    <property type="entry name" value="GGDEF_2"/>
    <property type="match status" value="1"/>
</dbReference>
<accession>A0A255GET6</accession>
<dbReference type="RefSeq" id="WP_094355230.1">
    <property type="nucleotide sequence ID" value="NZ_NMVK01000001.1"/>
</dbReference>
<evidence type="ECO:0000313" key="4">
    <source>
        <dbReference type="EMBL" id="OYO12833.1"/>
    </source>
</evidence>
<dbReference type="OrthoDB" id="3190266at2"/>
<dbReference type="InterPro" id="IPR051448">
    <property type="entry name" value="CdaR-like_regulators"/>
</dbReference>
<evidence type="ECO:0000259" key="3">
    <source>
        <dbReference type="Pfam" id="PF17853"/>
    </source>
</evidence>
<evidence type="ECO:0000256" key="1">
    <source>
        <dbReference type="ARBA" id="ARBA00006754"/>
    </source>
</evidence>
<organism evidence="4 5">
    <name type="scientific">Enemella evansiae</name>
    <dbReference type="NCBI Taxonomy" id="2016499"/>
    <lineage>
        <taxon>Bacteria</taxon>
        <taxon>Bacillati</taxon>
        <taxon>Actinomycetota</taxon>
        <taxon>Actinomycetes</taxon>
        <taxon>Propionibacteriales</taxon>
        <taxon>Propionibacteriaceae</taxon>
        <taxon>Enemella</taxon>
    </lineage>
</organism>
<dbReference type="PANTHER" id="PTHR33744">
    <property type="entry name" value="CARBOHYDRATE DIACID REGULATOR"/>
    <property type="match status" value="1"/>
</dbReference>
<dbReference type="EMBL" id="NMVO01000014">
    <property type="protein sequence ID" value="OYO12833.1"/>
    <property type="molecule type" value="Genomic_DNA"/>
</dbReference>
<feature type="domain" description="CdaR GGDEF-like" evidence="3">
    <location>
        <begin position="270"/>
        <end position="391"/>
    </location>
</feature>
<dbReference type="Gene3D" id="1.10.10.2840">
    <property type="entry name" value="PucR C-terminal helix-turn-helix domain"/>
    <property type="match status" value="1"/>
</dbReference>
<dbReference type="InterPro" id="IPR041522">
    <property type="entry name" value="CdaR_GGDEF"/>
</dbReference>
<proteinExistence type="inferred from homology"/>
<dbReference type="Pfam" id="PF13556">
    <property type="entry name" value="HTH_30"/>
    <property type="match status" value="1"/>
</dbReference>
<dbReference type="InterPro" id="IPR025736">
    <property type="entry name" value="PucR_C-HTH_dom"/>
</dbReference>
<evidence type="ECO:0000313" key="5">
    <source>
        <dbReference type="Proteomes" id="UP000215896"/>
    </source>
</evidence>
<comment type="caution">
    <text evidence="4">The sequence shown here is derived from an EMBL/GenBank/DDBJ whole genome shotgun (WGS) entry which is preliminary data.</text>
</comment>
<keyword evidence="5" id="KW-1185">Reference proteome</keyword>
<dbReference type="InterPro" id="IPR042070">
    <property type="entry name" value="PucR_C-HTH_sf"/>
</dbReference>
<sequence>MTALDLAALQAHLANGGVRHVAGPSDTEFAAARLAHTDADLDTQSGDDLAIIATAAPVEPWRVDALLRRVRERGYAGLAMPGAAGVSPGATRLADRLDLTLLEVERPYELAEACWQLTLARDALTLEIVRRLAVAFRYQARDLPDLLTQLAASVGQGIALVDAAGVLVEAGGQLGESHRAIGWDSWIDLAHDGDTAIASVRVDSLSRPGLRLAIFGDGISRPQLLALSVAAEVAMPAVAARILVDEVAAVSDASVSSDLLRDFLDLRGVPDPEVERRMLERGWRTDGHHLGFRLLGRSRVDTRELLRLVSTELARLGVESHATTLGRGVTGWLRFPTSPDAATLERRIGALRGVLESARRAFNVAMGVGSLQPGGQGLGLTLGEATDAARIAVDRSSTGWFVRVDGLGLEQLLLARTDDDTFMPAAESLLEPLRGDGDVLLSTLAAYLDQESSIAATAEALGVHRNTVTSRVQRIQGTLGVDLHDPGVRLALHLACRAVLR</sequence>
<evidence type="ECO:0000259" key="2">
    <source>
        <dbReference type="Pfam" id="PF13556"/>
    </source>
</evidence>
<protein>
    <submittedName>
        <fullName evidence="4">Polyketide synthase regulator</fullName>
    </submittedName>
</protein>
<dbReference type="Proteomes" id="UP000215896">
    <property type="component" value="Unassembled WGS sequence"/>
</dbReference>
<name>A0A255GET6_9ACTN</name>
<dbReference type="AlphaFoldDB" id="A0A255GET6"/>
<gene>
    <name evidence="4" type="ORF">CGZ94_13120</name>
</gene>
<comment type="similarity">
    <text evidence="1">Belongs to the CdaR family.</text>
</comment>